<accession>A0A2P7S782</accession>
<dbReference type="AlphaFoldDB" id="A0A2P7S782"/>
<protein>
    <recommendedName>
        <fullName evidence="3">Lectin-like protein BA14k</fullName>
    </recommendedName>
</protein>
<reference evidence="7 8" key="1">
    <citation type="submission" date="2018-03" db="EMBL/GenBank/DDBJ databases">
        <title>The draft genome of Mesorhizobium soli JCM 19897.</title>
        <authorList>
            <person name="Li L."/>
            <person name="Liu L."/>
            <person name="Liang L."/>
            <person name="Wang T."/>
            <person name="Zhang X."/>
        </authorList>
    </citation>
    <scope>NUCLEOTIDE SEQUENCE [LARGE SCALE GENOMIC DNA]</scope>
    <source>
        <strain evidence="7 8">JCM 19897</strain>
    </source>
</reference>
<comment type="function">
    <text evidence="6">Has immunoglobulin-binding and hemagglutination properties, and can bind to mannose. Essential for virulence. May be involved in LPS biosynthesis or polysaccharide transport.</text>
</comment>
<gene>
    <name evidence="7" type="ORF">C7I85_20385</name>
</gene>
<evidence type="ECO:0000256" key="1">
    <source>
        <dbReference type="ARBA" id="ARBA00004167"/>
    </source>
</evidence>
<evidence type="ECO:0000256" key="6">
    <source>
        <dbReference type="ARBA" id="ARBA00025321"/>
    </source>
</evidence>
<organism evidence="7 8">
    <name type="scientific">Pseudaminobacter soli</name>
    <name type="common">ex Li et al. 2025</name>
    <dbReference type="NCBI Taxonomy" id="1295366"/>
    <lineage>
        <taxon>Bacteria</taxon>
        <taxon>Pseudomonadati</taxon>
        <taxon>Pseudomonadota</taxon>
        <taxon>Alphaproteobacteria</taxon>
        <taxon>Hyphomicrobiales</taxon>
        <taxon>Phyllobacteriaceae</taxon>
        <taxon>Pseudaminobacter</taxon>
    </lineage>
</organism>
<proteinExistence type="inferred from homology"/>
<dbReference type="GO" id="GO:0030246">
    <property type="term" value="F:carbohydrate binding"/>
    <property type="evidence" value="ECO:0007669"/>
    <property type="project" value="UniProtKB-KW"/>
</dbReference>
<dbReference type="GO" id="GO:0016020">
    <property type="term" value="C:membrane"/>
    <property type="evidence" value="ECO:0007669"/>
    <property type="project" value="UniProtKB-SubCell"/>
</dbReference>
<dbReference type="EMBL" id="PXYL01000011">
    <property type="protein sequence ID" value="PSJ58307.1"/>
    <property type="molecule type" value="Genomic_DNA"/>
</dbReference>
<dbReference type="Proteomes" id="UP000240653">
    <property type="component" value="Unassembled WGS sequence"/>
</dbReference>
<evidence type="ECO:0000256" key="5">
    <source>
        <dbReference type="ARBA" id="ARBA00022734"/>
    </source>
</evidence>
<keyword evidence="4" id="KW-0472">Membrane</keyword>
<keyword evidence="4" id="KW-1003">Cell membrane</keyword>
<dbReference type="OrthoDB" id="7889197at2"/>
<name>A0A2P7S782_9HYPH</name>
<keyword evidence="5" id="KW-0430">Lectin</keyword>
<dbReference type="InterPro" id="IPR012413">
    <property type="entry name" value="BA14K"/>
</dbReference>
<comment type="similarity">
    <text evidence="2">Belongs to the BA14k family.</text>
</comment>
<evidence type="ECO:0000313" key="8">
    <source>
        <dbReference type="Proteomes" id="UP000240653"/>
    </source>
</evidence>
<comment type="subcellular location">
    <subcellularLocation>
        <location evidence="1">Membrane</location>
        <topology evidence="1">Single-pass membrane protein</topology>
    </subcellularLocation>
</comment>
<evidence type="ECO:0000256" key="3">
    <source>
        <dbReference type="ARBA" id="ARBA00020552"/>
    </source>
</evidence>
<evidence type="ECO:0000256" key="4">
    <source>
        <dbReference type="ARBA" id="ARBA00022475"/>
    </source>
</evidence>
<sequence length="89" mass="9288">MTAPGYAYGMAAPAPVAPAPVAPAPAPAPAPAYGITAPSHVYGITAPGPAMGPQPWSAEWYRYCHDRYRTFNASTGTFGGHDGQLHFCR</sequence>
<comment type="caution">
    <text evidence="7">The sequence shown here is derived from an EMBL/GenBank/DDBJ whole genome shotgun (WGS) entry which is preliminary data.</text>
</comment>
<evidence type="ECO:0000256" key="2">
    <source>
        <dbReference type="ARBA" id="ARBA00010270"/>
    </source>
</evidence>
<dbReference type="Pfam" id="PF07886">
    <property type="entry name" value="BA14K"/>
    <property type="match status" value="1"/>
</dbReference>
<keyword evidence="8" id="KW-1185">Reference proteome</keyword>
<evidence type="ECO:0000313" key="7">
    <source>
        <dbReference type="EMBL" id="PSJ58307.1"/>
    </source>
</evidence>